<feature type="transmembrane region" description="Helical" evidence="1">
    <location>
        <begin position="61"/>
        <end position="87"/>
    </location>
</feature>
<feature type="transmembrane region" description="Helical" evidence="1">
    <location>
        <begin position="99"/>
        <end position="119"/>
    </location>
</feature>
<evidence type="ECO:0000256" key="1">
    <source>
        <dbReference type="SAM" id="Phobius"/>
    </source>
</evidence>
<keyword evidence="1" id="KW-0472">Membrane</keyword>
<feature type="transmembrane region" description="Helical" evidence="1">
    <location>
        <begin position="6"/>
        <end position="23"/>
    </location>
</feature>
<dbReference type="KEGG" id="xbc:ELE36_10360"/>
<feature type="transmembrane region" description="Helical" evidence="1">
    <location>
        <begin position="35"/>
        <end position="55"/>
    </location>
</feature>
<keyword evidence="1" id="KW-0812">Transmembrane</keyword>
<keyword evidence="1" id="KW-1133">Transmembrane helix</keyword>
<name>A0A411HJM8_9GAMM</name>
<dbReference type="InterPro" id="IPR046737">
    <property type="entry name" value="DUF6629"/>
</dbReference>
<reference evidence="2 3" key="1">
    <citation type="submission" date="2019-01" db="EMBL/GenBank/DDBJ databases">
        <title>Pseudolysobacter antarctica gen. nov., sp. nov., isolated from Fildes Peninsula, Antarctica.</title>
        <authorList>
            <person name="Wei Z."/>
            <person name="Peng F."/>
        </authorList>
    </citation>
    <scope>NUCLEOTIDE SEQUENCE [LARGE SCALE GENOMIC DNA]</scope>
    <source>
        <strain evidence="2 3">AQ6-296</strain>
    </source>
</reference>
<proteinExistence type="predicted"/>
<dbReference type="AlphaFoldDB" id="A0A411HJM8"/>
<gene>
    <name evidence="2" type="ORF">ELE36_10360</name>
</gene>
<organism evidence="2 3">
    <name type="scientific">Pseudolysobacter antarcticus</name>
    <dbReference type="NCBI Taxonomy" id="2511995"/>
    <lineage>
        <taxon>Bacteria</taxon>
        <taxon>Pseudomonadati</taxon>
        <taxon>Pseudomonadota</taxon>
        <taxon>Gammaproteobacteria</taxon>
        <taxon>Lysobacterales</taxon>
        <taxon>Rhodanobacteraceae</taxon>
        <taxon>Pseudolysobacter</taxon>
    </lineage>
</organism>
<dbReference type="Proteomes" id="UP000291562">
    <property type="component" value="Chromosome"/>
</dbReference>
<dbReference type="RefSeq" id="WP_129833052.1">
    <property type="nucleotide sequence ID" value="NZ_CP035704.1"/>
</dbReference>
<feature type="transmembrane region" description="Helical" evidence="1">
    <location>
        <begin position="139"/>
        <end position="157"/>
    </location>
</feature>
<feature type="transmembrane region" description="Helical" evidence="1">
    <location>
        <begin position="164"/>
        <end position="181"/>
    </location>
</feature>
<evidence type="ECO:0000313" key="2">
    <source>
        <dbReference type="EMBL" id="QBB70732.1"/>
    </source>
</evidence>
<keyword evidence="3" id="KW-1185">Reference proteome</keyword>
<sequence>MCFSASASFISGAALSVAGIATLRMATRRAEVPFAMIPLLFGIQQISEGMIWMSFQSDTLFLSNAALTMIFSLFSHVLWPVFIPFAIGLLETVAWRRKVLAFCQIVGLIVGVYLLYFLIQFPVTSQVLDTHIVYESPHFHRIPVMVLYLIATCASSLVSSSKTIRLFGALSLIAFLAAYAIHVATLVSVWCFFAAILSVIVYFYFRQARSRA</sequence>
<protein>
    <submittedName>
        <fullName evidence="2">Uncharacterized protein</fullName>
    </submittedName>
</protein>
<feature type="transmembrane region" description="Helical" evidence="1">
    <location>
        <begin position="187"/>
        <end position="205"/>
    </location>
</feature>
<dbReference type="OrthoDB" id="8441457at2"/>
<accession>A0A411HJM8</accession>
<evidence type="ECO:0000313" key="3">
    <source>
        <dbReference type="Proteomes" id="UP000291562"/>
    </source>
</evidence>
<dbReference type="EMBL" id="CP035704">
    <property type="protein sequence ID" value="QBB70732.1"/>
    <property type="molecule type" value="Genomic_DNA"/>
</dbReference>
<dbReference type="Pfam" id="PF20334">
    <property type="entry name" value="DUF6629"/>
    <property type="match status" value="1"/>
</dbReference>